<evidence type="ECO:0000313" key="2">
    <source>
        <dbReference type="EMBL" id="WUT45185.1"/>
    </source>
</evidence>
<sequence length="270" mass="28272">MVEWSGFHPCICIAVDAQAYGGRNDRGQSEIQHDLPRLLDRAARGTGLDRAQWQIQRKGDEQLAVRPLDGTEPRLVDDYVRHLVAELRAYNAQRVPAARMRLRAVVHQGLVELADNGFAGTAVVATARLLNAGALYDALAAHPDADLALLLSDDVFRSSVAGGHTTLTTEDFTPVTVRVKEYEATAWLRVPEPGAPATASHEPGTAEPGKPAAPASGEPAAVRIEPAAAGGADGGAGINNTYRGDNINVTNVAGAVDARGAVFGFGSVGG</sequence>
<reference evidence="2" key="1">
    <citation type="submission" date="2022-10" db="EMBL/GenBank/DDBJ databases">
        <title>The complete genomes of actinobacterial strains from the NBC collection.</title>
        <authorList>
            <person name="Joergensen T.S."/>
            <person name="Alvarez Arevalo M."/>
            <person name="Sterndorff E.B."/>
            <person name="Faurdal D."/>
            <person name="Vuksanovic O."/>
            <person name="Mourched A.-S."/>
            <person name="Charusanti P."/>
            <person name="Shaw S."/>
            <person name="Blin K."/>
            <person name="Weber T."/>
        </authorList>
    </citation>
    <scope>NUCLEOTIDE SEQUENCE</scope>
    <source>
        <strain evidence="2">NBC_00686</strain>
    </source>
</reference>
<name>A0ABZ1WZC1_9ACTN</name>
<dbReference type="EMBL" id="CP109011">
    <property type="protein sequence ID" value="WUT45185.1"/>
    <property type="molecule type" value="Genomic_DNA"/>
</dbReference>
<protein>
    <submittedName>
        <fullName evidence="2">Uncharacterized protein</fullName>
    </submittedName>
</protein>
<proteinExistence type="predicted"/>
<dbReference type="Proteomes" id="UP001432168">
    <property type="component" value="Chromosome"/>
</dbReference>
<evidence type="ECO:0000313" key="3">
    <source>
        <dbReference type="Proteomes" id="UP001432168"/>
    </source>
</evidence>
<organism evidence="2 3">
    <name type="scientific">Streptomyces pseudovenezuelae</name>
    <dbReference type="NCBI Taxonomy" id="67350"/>
    <lineage>
        <taxon>Bacteria</taxon>
        <taxon>Bacillati</taxon>
        <taxon>Actinomycetota</taxon>
        <taxon>Actinomycetes</taxon>
        <taxon>Kitasatosporales</taxon>
        <taxon>Streptomycetaceae</taxon>
        <taxon>Streptomyces</taxon>
        <taxon>Streptomyces aurantiacus group</taxon>
    </lineage>
</organism>
<feature type="region of interest" description="Disordered" evidence="1">
    <location>
        <begin position="191"/>
        <end position="219"/>
    </location>
</feature>
<accession>A0ABZ1WZC1</accession>
<keyword evidence="3" id="KW-1185">Reference proteome</keyword>
<gene>
    <name evidence="2" type="ORF">OG929_24105</name>
</gene>
<evidence type="ECO:0000256" key="1">
    <source>
        <dbReference type="SAM" id="MobiDB-lite"/>
    </source>
</evidence>
<dbReference type="RefSeq" id="WP_329266076.1">
    <property type="nucleotide sequence ID" value="NZ_CP109011.1"/>
</dbReference>